<feature type="domain" description="Rhodanese" evidence="2">
    <location>
        <begin position="18"/>
        <end position="66"/>
    </location>
</feature>
<dbReference type="EMBL" id="CP001334">
    <property type="protein sequence ID" value="ACO68129.1"/>
    <property type="molecule type" value="Genomic_DNA"/>
</dbReference>
<sequence length="398" mass="42552">MLLERDPAARAEMLSAWSSSRTLLLDMRDADAFHARRLAGAVNLPRTTMSGRLHELPPRSRPLAVVLDPAPVACVDEDAWYRAQLAWFTADFKGNPWTLRGCVVGDDALFDDAAARSGFPVATGAVNPTARGRLWEPSDNVARWLPAVEARMAHRWGRGGRLLEGAMSSEEEPASSEEEPASSEAAASGPDDDDPPLLVDLGCGAGRDAVYAALRGWRVLALDSDAKGLARCAALAEAHGVGDRVAPVRVDLERTDPADVFETIGSRRWSSLVAGRASAVDWASLVNDANASTVGAALTVKNPVRAVLAVRFLQRRLATALPSLLPAGAAVMWFHFMRGAELTAVGRPNKAKDLLEDGELRTAFDAERGWTVVADGATKLPDGRPVSEFVAVRDGSYS</sequence>
<dbReference type="Gene3D" id="3.40.250.10">
    <property type="entry name" value="Rhodanese-like domain"/>
    <property type="match status" value="1"/>
</dbReference>
<name>C1EJ58_MICCC</name>
<proteinExistence type="predicted"/>
<dbReference type="InterPro" id="IPR029063">
    <property type="entry name" value="SAM-dependent_MTases_sf"/>
</dbReference>
<evidence type="ECO:0000313" key="4">
    <source>
        <dbReference type="Proteomes" id="UP000002009"/>
    </source>
</evidence>
<dbReference type="Gene3D" id="3.40.50.150">
    <property type="entry name" value="Vaccinia Virus protein VP39"/>
    <property type="match status" value="1"/>
</dbReference>
<dbReference type="InterPro" id="IPR001763">
    <property type="entry name" value="Rhodanese-like_dom"/>
</dbReference>
<accession>C1EJ58</accession>
<feature type="compositionally biased region" description="Acidic residues" evidence="1">
    <location>
        <begin position="169"/>
        <end position="181"/>
    </location>
</feature>
<dbReference type="PROSITE" id="PS50206">
    <property type="entry name" value="RHODANESE_3"/>
    <property type="match status" value="1"/>
</dbReference>
<reference evidence="3 4" key="1">
    <citation type="journal article" date="2009" name="Science">
        <title>Green evolution and dynamic adaptations revealed by genomes of the marine picoeukaryotes Micromonas.</title>
        <authorList>
            <person name="Worden A.Z."/>
            <person name="Lee J.H."/>
            <person name="Mock T."/>
            <person name="Rouze P."/>
            <person name="Simmons M.P."/>
            <person name="Aerts A.L."/>
            <person name="Allen A.E."/>
            <person name="Cuvelier M.L."/>
            <person name="Derelle E."/>
            <person name="Everett M.V."/>
            <person name="Foulon E."/>
            <person name="Grimwood J."/>
            <person name="Gundlach H."/>
            <person name="Henrissat B."/>
            <person name="Napoli C."/>
            <person name="McDonald S.M."/>
            <person name="Parker M.S."/>
            <person name="Rombauts S."/>
            <person name="Salamov A."/>
            <person name="Von Dassow P."/>
            <person name="Badger J.H."/>
            <person name="Coutinho P.M."/>
            <person name="Demir E."/>
            <person name="Dubchak I."/>
            <person name="Gentemann C."/>
            <person name="Eikrem W."/>
            <person name="Gready J.E."/>
            <person name="John U."/>
            <person name="Lanier W."/>
            <person name="Lindquist E.A."/>
            <person name="Lucas S."/>
            <person name="Mayer K.F."/>
            <person name="Moreau H."/>
            <person name="Not F."/>
            <person name="Otillar R."/>
            <person name="Panaud O."/>
            <person name="Pangilinan J."/>
            <person name="Paulsen I."/>
            <person name="Piegu B."/>
            <person name="Poliakov A."/>
            <person name="Robbens S."/>
            <person name="Schmutz J."/>
            <person name="Toulza E."/>
            <person name="Wyss T."/>
            <person name="Zelensky A."/>
            <person name="Zhou K."/>
            <person name="Armbrust E.V."/>
            <person name="Bhattacharya D."/>
            <person name="Goodenough U.W."/>
            <person name="Van de Peer Y."/>
            <person name="Grigoriev I.V."/>
        </authorList>
    </citation>
    <scope>NUCLEOTIDE SEQUENCE [LARGE SCALE GENOMIC DNA]</scope>
    <source>
        <strain evidence="4">RCC299 / NOUM17</strain>
    </source>
</reference>
<protein>
    <recommendedName>
        <fullName evidence="2">Rhodanese domain-containing protein</fullName>
    </recommendedName>
</protein>
<dbReference type="Pfam" id="PF13649">
    <property type="entry name" value="Methyltransf_25"/>
    <property type="match status" value="1"/>
</dbReference>
<evidence type="ECO:0000259" key="2">
    <source>
        <dbReference type="PROSITE" id="PS50206"/>
    </source>
</evidence>
<organism evidence="3 4">
    <name type="scientific">Micromonas commoda (strain RCC299 / NOUM17 / CCMP2709)</name>
    <name type="common">Picoplanktonic green alga</name>
    <dbReference type="NCBI Taxonomy" id="296587"/>
    <lineage>
        <taxon>Eukaryota</taxon>
        <taxon>Viridiplantae</taxon>
        <taxon>Chlorophyta</taxon>
        <taxon>Mamiellophyceae</taxon>
        <taxon>Mamiellales</taxon>
        <taxon>Mamiellaceae</taxon>
        <taxon>Micromonas</taxon>
    </lineage>
</organism>
<dbReference type="SUPFAM" id="SSF53335">
    <property type="entry name" value="S-adenosyl-L-methionine-dependent methyltransferases"/>
    <property type="match status" value="1"/>
</dbReference>
<keyword evidence="4" id="KW-1185">Reference proteome</keyword>
<dbReference type="SUPFAM" id="SSF52821">
    <property type="entry name" value="Rhodanese/Cell cycle control phosphatase"/>
    <property type="match status" value="1"/>
</dbReference>
<dbReference type="Proteomes" id="UP000002009">
    <property type="component" value="Chromosome 16"/>
</dbReference>
<dbReference type="InterPro" id="IPR041698">
    <property type="entry name" value="Methyltransf_25"/>
</dbReference>
<dbReference type="GeneID" id="8249655"/>
<dbReference type="InParanoid" id="C1EJ58"/>
<dbReference type="OMA" id="WFQLPAK"/>
<dbReference type="eggNOG" id="ENOG502S7WX">
    <property type="taxonomic scope" value="Eukaryota"/>
</dbReference>
<evidence type="ECO:0000256" key="1">
    <source>
        <dbReference type="SAM" id="MobiDB-lite"/>
    </source>
</evidence>
<dbReference type="AlphaFoldDB" id="C1EJ58"/>
<dbReference type="InterPro" id="IPR036873">
    <property type="entry name" value="Rhodanese-like_dom_sf"/>
</dbReference>
<dbReference type="OrthoDB" id="498449at2759"/>
<feature type="region of interest" description="Disordered" evidence="1">
    <location>
        <begin position="166"/>
        <end position="199"/>
    </location>
</feature>
<evidence type="ECO:0000313" key="3">
    <source>
        <dbReference type="EMBL" id="ACO68129.1"/>
    </source>
</evidence>
<gene>
    <name evidence="3" type="ORF">MICPUN_104592</name>
</gene>
<dbReference type="KEGG" id="mis:MICPUN_104592"/>
<dbReference type="RefSeq" id="XP_002506871.1">
    <property type="nucleotide sequence ID" value="XM_002506825.1"/>
</dbReference>